<name>A0A087GZC8_ARAAL</name>
<reference evidence="2" key="1">
    <citation type="journal article" date="2015" name="Nat. Plants">
        <title>Genome expansion of Arabis alpina linked with retrotransposition and reduced symmetric DNA methylation.</title>
        <authorList>
            <person name="Willing E.M."/>
            <person name="Rawat V."/>
            <person name="Mandakova T."/>
            <person name="Maumus F."/>
            <person name="James G.V."/>
            <person name="Nordstroem K.J."/>
            <person name="Becker C."/>
            <person name="Warthmann N."/>
            <person name="Chica C."/>
            <person name="Szarzynska B."/>
            <person name="Zytnicki M."/>
            <person name="Albani M.C."/>
            <person name="Kiefer C."/>
            <person name="Bergonzi S."/>
            <person name="Castaings L."/>
            <person name="Mateos J.L."/>
            <person name="Berns M.C."/>
            <person name="Bujdoso N."/>
            <person name="Piofczyk T."/>
            <person name="de Lorenzo L."/>
            <person name="Barrero-Sicilia C."/>
            <person name="Mateos I."/>
            <person name="Piednoel M."/>
            <person name="Hagmann J."/>
            <person name="Chen-Min-Tao R."/>
            <person name="Iglesias-Fernandez R."/>
            <person name="Schuster S.C."/>
            <person name="Alonso-Blanco C."/>
            <person name="Roudier F."/>
            <person name="Carbonero P."/>
            <person name="Paz-Ares J."/>
            <person name="Davis S.J."/>
            <person name="Pecinka A."/>
            <person name="Quesneville H."/>
            <person name="Colot V."/>
            <person name="Lysak M.A."/>
            <person name="Weigel D."/>
            <person name="Coupland G."/>
            <person name="Schneeberger K."/>
        </authorList>
    </citation>
    <scope>NUCLEOTIDE SEQUENCE [LARGE SCALE GENOMIC DNA]</scope>
    <source>
        <strain evidence="2">cv. Pajares</strain>
    </source>
</reference>
<protein>
    <submittedName>
        <fullName evidence="1">Uncharacterized protein</fullName>
    </submittedName>
</protein>
<dbReference type="Proteomes" id="UP000029120">
    <property type="component" value="Chromosome 5"/>
</dbReference>
<gene>
    <name evidence="1" type="ordered locus">AALP_Aa5g257200</name>
</gene>
<sequence length="74" mass="8429">MTNRPSSAASLLSMCLSHRLCFSEKPHVVSSPLRNPRFKSRSMAIRTRNDDSFFLSALYKTRLESLANKRKLNG</sequence>
<organism evidence="1 2">
    <name type="scientific">Arabis alpina</name>
    <name type="common">Alpine rock-cress</name>
    <dbReference type="NCBI Taxonomy" id="50452"/>
    <lineage>
        <taxon>Eukaryota</taxon>
        <taxon>Viridiplantae</taxon>
        <taxon>Streptophyta</taxon>
        <taxon>Embryophyta</taxon>
        <taxon>Tracheophyta</taxon>
        <taxon>Spermatophyta</taxon>
        <taxon>Magnoliopsida</taxon>
        <taxon>eudicotyledons</taxon>
        <taxon>Gunneridae</taxon>
        <taxon>Pentapetalae</taxon>
        <taxon>rosids</taxon>
        <taxon>malvids</taxon>
        <taxon>Brassicales</taxon>
        <taxon>Brassicaceae</taxon>
        <taxon>Arabideae</taxon>
        <taxon>Arabis</taxon>
    </lineage>
</organism>
<evidence type="ECO:0000313" key="1">
    <source>
        <dbReference type="EMBL" id="KFK35230.1"/>
    </source>
</evidence>
<accession>A0A087GZC8</accession>
<keyword evidence="2" id="KW-1185">Reference proteome</keyword>
<proteinExistence type="predicted"/>
<evidence type="ECO:0000313" key="2">
    <source>
        <dbReference type="Proteomes" id="UP000029120"/>
    </source>
</evidence>
<dbReference type="Gramene" id="KFK35230">
    <property type="protein sequence ID" value="KFK35230"/>
    <property type="gene ID" value="AALP_AA5G257200"/>
</dbReference>
<dbReference type="EMBL" id="CM002873">
    <property type="protein sequence ID" value="KFK35230.1"/>
    <property type="molecule type" value="Genomic_DNA"/>
</dbReference>
<dbReference type="AlphaFoldDB" id="A0A087GZC8"/>